<name>A7K952_9PHYC</name>
<proteinExistence type="predicted"/>
<dbReference type="RefSeq" id="YP_001426923.1">
    <property type="nucleotide sequence ID" value="NC_008724.1"/>
</dbReference>
<accession>A7K952</accession>
<organism evidence="1 2">
    <name type="scientific">Chlorovirus heliozoae</name>
    <dbReference type="NCBI Taxonomy" id="322019"/>
    <lineage>
        <taxon>Viruses</taxon>
        <taxon>Varidnaviria</taxon>
        <taxon>Bamfordvirae</taxon>
        <taxon>Nucleocytoviricota</taxon>
        <taxon>Megaviricetes</taxon>
        <taxon>Algavirales</taxon>
        <taxon>Phycodnaviridae</taxon>
        <taxon>Chlorovirus</taxon>
    </lineage>
</organism>
<dbReference type="GeneID" id="5470372"/>
<reference evidence="1 2" key="1">
    <citation type="submission" date="2006-09" db="EMBL/GenBank/DDBJ databases">
        <title>Sequence and annotation of the 288-kb ATCV-1 virus that infects an endosymbiotic Chlorella strain of the heliozoon Acanthocystis turfacea.</title>
        <authorList>
            <person name="Fitzgerald L.A."/>
            <person name="Graves M.V."/>
            <person name="Li X."/>
            <person name="Pfitzner A.J.P."/>
            <person name="Hartigan J."/>
            <person name="Van Etten J.L."/>
        </authorList>
    </citation>
    <scope>NUCLEOTIDE SEQUENCE [LARGE SCALE GENOMIC DNA]</scope>
    <source>
        <strain evidence="1 2">ATCV-1</strain>
    </source>
</reference>
<evidence type="ECO:0000313" key="1">
    <source>
        <dbReference type="EMBL" id="ABT16576.1"/>
    </source>
</evidence>
<protein>
    <submittedName>
        <fullName evidence="1">Uncharacterized protein z442R</fullName>
    </submittedName>
</protein>
<dbReference type="EMBL" id="EF101928">
    <property type="protein sequence ID" value="ABT16576.1"/>
    <property type="molecule type" value="Genomic_DNA"/>
</dbReference>
<dbReference type="KEGG" id="vg:5470372"/>
<dbReference type="Proteomes" id="UP000202420">
    <property type="component" value="Segment"/>
</dbReference>
<gene>
    <name evidence="1" type="primary">z442R</name>
    <name evidence="1" type="ORF">ATCV1_z442R</name>
</gene>
<evidence type="ECO:0000313" key="2">
    <source>
        <dbReference type="Proteomes" id="UP000202420"/>
    </source>
</evidence>
<sequence length="120" mass="13631">MTCCNTVVPDVPDVVVNPINTVHMAVCRLPAAIRTVAISKGVVVVLGQLEILVHVFGLVDFIRFVFYVVPLVRLIARSSVHVRNVETPHDEHRRVARPLRPHAFIARWDNIFSYKTLLWI</sequence>
<keyword evidence="2" id="KW-1185">Reference proteome</keyword>